<dbReference type="Pfam" id="PF02348">
    <property type="entry name" value="CTP_transf_3"/>
    <property type="match status" value="1"/>
</dbReference>
<organism evidence="1 2">
    <name type="scientific">Chryseobacterium defluvii</name>
    <dbReference type="NCBI Taxonomy" id="160396"/>
    <lineage>
        <taxon>Bacteria</taxon>
        <taxon>Pseudomonadati</taxon>
        <taxon>Bacteroidota</taxon>
        <taxon>Flavobacteriia</taxon>
        <taxon>Flavobacteriales</taxon>
        <taxon>Weeksellaceae</taxon>
        <taxon>Chryseobacterium group</taxon>
        <taxon>Chryseobacterium</taxon>
    </lineage>
</organism>
<proteinExistence type="predicted"/>
<dbReference type="InterPro" id="IPR029044">
    <property type="entry name" value="Nucleotide-diphossugar_trans"/>
</dbReference>
<dbReference type="Gene3D" id="3.90.550.10">
    <property type="entry name" value="Spore Coat Polysaccharide Biosynthesis Protein SpsA, Chain A"/>
    <property type="match status" value="1"/>
</dbReference>
<dbReference type="EMBL" id="JACHLE010000002">
    <property type="protein sequence ID" value="MBB4806596.1"/>
    <property type="molecule type" value="Genomic_DNA"/>
</dbReference>
<comment type="caution">
    <text evidence="1">The sequence shown here is derived from an EMBL/GenBank/DDBJ whole genome shotgun (WGS) entry which is preliminary data.</text>
</comment>
<accession>A0A840KBM0</accession>
<evidence type="ECO:0000313" key="2">
    <source>
        <dbReference type="Proteomes" id="UP000592180"/>
    </source>
</evidence>
<sequence length="268" mass="30668">MAKVVACIIARTVSTRLPLKVLRDLLPNKSMIEFLIERIKSVKAVDEIYLCTSKENVDDIFEDIAARNGVKIYRGSADEVTERLISTGELENADYIIRITGDNPFTSVEYLPKQIEFVIHNDLDYVRVVDVPIGATPEIIKLDALKKCHAEMDPKVSEYLMLYLFEPANFKCGIIKPFSQDFSHFTVTVDTKEDLLRSRKIINLLNEKPESILLSDIISVYINEKIENSTISGGGMIKLPYDKMIPFEEFSFDMERRKSNSKLLKLYE</sequence>
<reference evidence="1 2" key="1">
    <citation type="submission" date="2020-08" db="EMBL/GenBank/DDBJ databases">
        <title>Functional genomics of gut bacteria from endangered species of beetles.</title>
        <authorList>
            <person name="Carlos-Shanley C."/>
        </authorList>
    </citation>
    <scope>NUCLEOTIDE SEQUENCE [LARGE SCALE GENOMIC DNA]</scope>
    <source>
        <strain evidence="1 2">S00151</strain>
    </source>
</reference>
<dbReference type="SUPFAM" id="SSF53448">
    <property type="entry name" value="Nucleotide-diphospho-sugar transferases"/>
    <property type="match status" value="1"/>
</dbReference>
<dbReference type="Proteomes" id="UP000592180">
    <property type="component" value="Unassembled WGS sequence"/>
</dbReference>
<dbReference type="AlphaFoldDB" id="A0A840KBM0"/>
<gene>
    <name evidence="1" type="ORF">HNP38_001892</name>
</gene>
<evidence type="ECO:0000313" key="1">
    <source>
        <dbReference type="EMBL" id="MBB4806596.1"/>
    </source>
</evidence>
<dbReference type="PANTHER" id="PTHR42866:SF1">
    <property type="entry name" value="SPORE COAT POLYSACCHARIDE BIOSYNTHESIS PROTEIN SPSF"/>
    <property type="match status" value="1"/>
</dbReference>
<protein>
    <submittedName>
        <fullName evidence="1">Spore coat polysaccharide biosynthesis protein SpsF</fullName>
    </submittedName>
</protein>
<dbReference type="InterPro" id="IPR003329">
    <property type="entry name" value="Cytidylyl_trans"/>
</dbReference>
<dbReference type="GO" id="GO:0005829">
    <property type="term" value="C:cytosol"/>
    <property type="evidence" value="ECO:0007669"/>
    <property type="project" value="TreeGrafter"/>
</dbReference>
<name>A0A840KBM0_9FLAO</name>
<dbReference type="RefSeq" id="WP_184188223.1">
    <property type="nucleotide sequence ID" value="NZ_JACHLE010000002.1"/>
</dbReference>
<dbReference type="PANTHER" id="PTHR42866">
    <property type="entry name" value="3-DEOXY-MANNO-OCTULOSONATE CYTIDYLYLTRANSFERASE"/>
    <property type="match status" value="1"/>
</dbReference>
<keyword evidence="2" id="KW-1185">Reference proteome</keyword>